<sequence length="71" mass="8123">MIADAYELANRSALIDTILWWQDRCWRGIESAADTGDPAMVRLRDSGTVESVRAAHDWTRDHHDLLTRGTR</sequence>
<comment type="caution">
    <text evidence="1">The sequence shown here is derived from an EMBL/GenBank/DDBJ whole genome shotgun (WGS) entry which is preliminary data.</text>
</comment>
<evidence type="ECO:0000313" key="2">
    <source>
        <dbReference type="Proteomes" id="UP001523369"/>
    </source>
</evidence>
<name>A0ABT1DJS3_9ACTN</name>
<proteinExistence type="predicted"/>
<dbReference type="RefSeq" id="WP_253237223.1">
    <property type="nucleotide sequence ID" value="NZ_JAMYJR010000010.1"/>
</dbReference>
<gene>
    <name evidence="1" type="ORF">M1L60_10840</name>
</gene>
<organism evidence="1 2">
    <name type="scientific">Paractinoplanes aksuensis</name>
    <dbReference type="NCBI Taxonomy" id="2939490"/>
    <lineage>
        <taxon>Bacteria</taxon>
        <taxon>Bacillati</taxon>
        <taxon>Actinomycetota</taxon>
        <taxon>Actinomycetes</taxon>
        <taxon>Micromonosporales</taxon>
        <taxon>Micromonosporaceae</taxon>
        <taxon>Paractinoplanes</taxon>
    </lineage>
</organism>
<reference evidence="1 2" key="1">
    <citation type="submission" date="2022-06" db="EMBL/GenBank/DDBJ databases">
        <title>New Species of the Genus Actinoplanes, ActinopZanes ferrugineus.</title>
        <authorList>
            <person name="Ding P."/>
        </authorList>
    </citation>
    <scope>NUCLEOTIDE SEQUENCE [LARGE SCALE GENOMIC DNA]</scope>
    <source>
        <strain evidence="1 2">TRM88003</strain>
    </source>
</reference>
<keyword evidence="2" id="KW-1185">Reference proteome</keyword>
<protein>
    <submittedName>
        <fullName evidence="1">Uncharacterized protein</fullName>
    </submittedName>
</protein>
<dbReference type="Proteomes" id="UP001523369">
    <property type="component" value="Unassembled WGS sequence"/>
</dbReference>
<accession>A0ABT1DJS3</accession>
<dbReference type="EMBL" id="JAMYJR010000010">
    <property type="protein sequence ID" value="MCO8271089.1"/>
    <property type="molecule type" value="Genomic_DNA"/>
</dbReference>
<evidence type="ECO:0000313" key="1">
    <source>
        <dbReference type="EMBL" id="MCO8271089.1"/>
    </source>
</evidence>